<evidence type="ECO:0000313" key="5">
    <source>
        <dbReference type="Proteomes" id="UP000002595"/>
    </source>
</evidence>
<evidence type="ECO:0000256" key="1">
    <source>
        <dbReference type="ARBA" id="ARBA00005046"/>
    </source>
</evidence>
<keyword evidence="5" id="KW-1185">Reference proteome</keyword>
<evidence type="ECO:0000256" key="2">
    <source>
        <dbReference type="ARBA" id="ARBA00023150"/>
    </source>
</evidence>
<gene>
    <name evidence="4" type="ordered locus">Pisl_1091</name>
</gene>
<sequence length="244" mass="26718">MIVDISRKPDVFRYARASAEVVVDRCNTAVAAHAARFAHRYLPFLHPLPLSVSASCKNGRLYVEGSTEWQTGVEMDVLFGVLVGAVSSGVETIKNIVVEVKTKGDGYATVDITQLEELPLVRNGDVVASAYGEMELKSLDLVKKPVDKGHPIYAAQTAAALNVKRLCELMGGPCPSIQSFKIDIDVRDILTAVATVKSRDVPPGPEALFAVGVAFLTIWDMVKKWEKDERGQYPYTKIRVVSLR</sequence>
<dbReference type="STRING" id="384616.Pisl_1091"/>
<comment type="pathway">
    <text evidence="1">Cofactor biosynthesis; molybdopterin biosynthesis.</text>
</comment>
<evidence type="ECO:0000259" key="3">
    <source>
        <dbReference type="Pfam" id="PF01967"/>
    </source>
</evidence>
<dbReference type="InterPro" id="IPR002820">
    <property type="entry name" value="Mopterin_CF_biosynth-C_dom"/>
</dbReference>
<feature type="domain" description="Molybdopterin cofactor biosynthesis C (MoaC)" evidence="3">
    <location>
        <begin position="127"/>
        <end position="233"/>
    </location>
</feature>
<dbReference type="KEGG" id="pis:Pisl_1091"/>
<dbReference type="Pfam" id="PF01967">
    <property type="entry name" value="MoaC"/>
    <property type="match status" value="1"/>
</dbReference>
<dbReference type="GeneID" id="4616917"/>
<reference evidence="4" key="1">
    <citation type="submission" date="2006-12" db="EMBL/GenBank/DDBJ databases">
        <title>Complete sequence of Pyrobaculum islandicum DSM 4184.</title>
        <authorList>
            <person name="Copeland A."/>
            <person name="Lucas S."/>
            <person name="Lapidus A."/>
            <person name="Barry K."/>
            <person name="Detter J.C."/>
            <person name="Glavina del Rio T."/>
            <person name="Dalin E."/>
            <person name="Tice H."/>
            <person name="Pitluck S."/>
            <person name="Meincke L."/>
            <person name="Brettin T."/>
            <person name="Bruce D."/>
            <person name="Han C."/>
            <person name="Tapia R."/>
            <person name="Gilna P."/>
            <person name="Schmutz J."/>
            <person name="Larimer F."/>
            <person name="Land M."/>
            <person name="Hauser L."/>
            <person name="Kyrpides N."/>
            <person name="Mikhailova N."/>
            <person name="Cozen A.E."/>
            <person name="Fitz-Gibbon S.T."/>
            <person name="House C.H."/>
            <person name="Saltikov C."/>
            <person name="Lowe T."/>
            <person name="Richardson P."/>
        </authorList>
    </citation>
    <scope>NUCLEOTIDE SEQUENCE [LARGE SCALE GENOMIC DNA]</scope>
    <source>
        <strain evidence="4">DSM 4184</strain>
    </source>
</reference>
<accession>A1RTI1</accession>
<dbReference type="SUPFAM" id="SSF55040">
    <property type="entry name" value="Molybdenum cofactor biosynthesis protein C, MoaC"/>
    <property type="match status" value="2"/>
</dbReference>
<dbReference type="OrthoDB" id="10067at2157"/>
<dbReference type="Proteomes" id="UP000002595">
    <property type="component" value="Chromosome"/>
</dbReference>
<keyword evidence="2" id="KW-0501">Molybdenum cofactor biosynthesis</keyword>
<dbReference type="GO" id="GO:0006777">
    <property type="term" value="P:Mo-molybdopterin cofactor biosynthetic process"/>
    <property type="evidence" value="ECO:0007669"/>
    <property type="project" value="UniProtKB-KW"/>
</dbReference>
<dbReference type="eggNOG" id="arCOG01530">
    <property type="taxonomic scope" value="Archaea"/>
</dbReference>
<dbReference type="HOGENOM" id="CLU_1145254_0_0_2"/>
<proteinExistence type="predicted"/>
<dbReference type="InterPro" id="IPR036522">
    <property type="entry name" value="MoaC_sf"/>
</dbReference>
<dbReference type="EMBL" id="CP000504">
    <property type="protein sequence ID" value="ABL88263.1"/>
    <property type="molecule type" value="Genomic_DNA"/>
</dbReference>
<evidence type="ECO:0000313" key="4">
    <source>
        <dbReference type="EMBL" id="ABL88263.1"/>
    </source>
</evidence>
<protein>
    <submittedName>
        <fullName evidence="4">Molybdenum cofactor biosynthesis protein (MoaC)</fullName>
    </submittedName>
</protein>
<dbReference type="Gene3D" id="3.30.70.640">
    <property type="entry name" value="Molybdopterin cofactor biosynthesis C (MoaC) domain"/>
    <property type="match status" value="1"/>
</dbReference>
<dbReference type="UniPathway" id="UPA00344"/>
<organism evidence="4 5">
    <name type="scientific">Pyrobaculum islandicum (strain DSM 4184 / JCM 9189 / GEO3)</name>
    <dbReference type="NCBI Taxonomy" id="384616"/>
    <lineage>
        <taxon>Archaea</taxon>
        <taxon>Thermoproteota</taxon>
        <taxon>Thermoprotei</taxon>
        <taxon>Thermoproteales</taxon>
        <taxon>Thermoproteaceae</taxon>
        <taxon>Pyrobaculum</taxon>
    </lineage>
</organism>
<dbReference type="AlphaFoldDB" id="A1RTI1"/>
<dbReference type="RefSeq" id="WP_011762838.1">
    <property type="nucleotide sequence ID" value="NC_008701.1"/>
</dbReference>
<name>A1RTI1_PYRIL</name>